<dbReference type="Pfam" id="PF00887">
    <property type="entry name" value="ACBP"/>
    <property type="match status" value="1"/>
</dbReference>
<evidence type="ECO:0000256" key="2">
    <source>
        <dbReference type="ARBA" id="ARBA00023043"/>
    </source>
</evidence>
<reference evidence="6" key="2">
    <citation type="submission" date="2013-12" db="EMBL/GenBank/DDBJ databases">
        <title>Evolution of pathogenesis and genome organization in the Tremellales.</title>
        <authorList>
            <person name="Cuomo C."/>
            <person name="Litvintseva A."/>
            <person name="Heitman J."/>
            <person name="Chen Y."/>
            <person name="Sun S."/>
            <person name="Springer D."/>
            <person name="Dromer F."/>
            <person name="Young S."/>
            <person name="Zeng Q."/>
            <person name="Chapman S."/>
            <person name="Gujja S."/>
            <person name="Saif S."/>
            <person name="Birren B."/>
        </authorList>
    </citation>
    <scope>NUCLEOTIDE SEQUENCE [LARGE SCALE GENOMIC DNA]</scope>
    <source>
        <strain evidence="6">CBS 10435</strain>
    </source>
</reference>
<dbReference type="OrthoDB" id="341259at2759"/>
<accession>A0A1B9IXL9</accession>
<dbReference type="PANTHER" id="PTHR24171:SF9">
    <property type="entry name" value="ANKYRIN REPEAT DOMAIN-CONTAINING PROTEIN 39"/>
    <property type="match status" value="1"/>
</dbReference>
<dbReference type="EMBL" id="KI669460">
    <property type="protein sequence ID" value="OCF60273.1"/>
    <property type="molecule type" value="Genomic_DNA"/>
</dbReference>
<keyword evidence="6" id="KW-1185">Reference proteome</keyword>
<feature type="domain" description="ACB" evidence="4">
    <location>
        <begin position="8"/>
        <end position="103"/>
    </location>
</feature>
<proteinExistence type="predicted"/>
<organism evidence="5 6">
    <name type="scientific">Kwoniella mangroviensis CBS 10435</name>
    <dbReference type="NCBI Taxonomy" id="1331196"/>
    <lineage>
        <taxon>Eukaryota</taxon>
        <taxon>Fungi</taxon>
        <taxon>Dikarya</taxon>
        <taxon>Basidiomycota</taxon>
        <taxon>Agaricomycotina</taxon>
        <taxon>Tremellomycetes</taxon>
        <taxon>Tremellales</taxon>
        <taxon>Cryptococcaceae</taxon>
        <taxon>Kwoniella</taxon>
    </lineage>
</organism>
<evidence type="ECO:0000313" key="5">
    <source>
        <dbReference type="EMBL" id="OCF60273.1"/>
    </source>
</evidence>
<dbReference type="SUPFAM" id="SSF48403">
    <property type="entry name" value="Ankyrin repeat"/>
    <property type="match status" value="1"/>
</dbReference>
<name>A0A1B9IXL9_9TREE</name>
<protein>
    <recommendedName>
        <fullName evidence="4">ACB domain-containing protein</fullName>
    </recommendedName>
</protein>
<dbReference type="PANTHER" id="PTHR24171">
    <property type="entry name" value="ANKYRIN REPEAT DOMAIN-CONTAINING PROTEIN 39-RELATED"/>
    <property type="match status" value="1"/>
</dbReference>
<dbReference type="PROSITE" id="PS51228">
    <property type="entry name" value="ACB_2"/>
    <property type="match status" value="1"/>
</dbReference>
<dbReference type="InterPro" id="IPR014352">
    <property type="entry name" value="FERM/acyl-CoA-bd_prot_sf"/>
</dbReference>
<dbReference type="InterPro" id="IPR002110">
    <property type="entry name" value="Ankyrin_rpt"/>
</dbReference>
<keyword evidence="1" id="KW-0677">Repeat</keyword>
<dbReference type="InterPro" id="IPR035984">
    <property type="entry name" value="Acyl-CoA-binding_sf"/>
</dbReference>
<gene>
    <name evidence="5" type="ORF">L486_02953</name>
</gene>
<dbReference type="PROSITE" id="PS50088">
    <property type="entry name" value="ANK_REPEAT"/>
    <property type="match status" value="1"/>
</dbReference>
<dbReference type="AlphaFoldDB" id="A0A1B9IXL9"/>
<reference evidence="5 6" key="1">
    <citation type="submission" date="2013-07" db="EMBL/GenBank/DDBJ databases">
        <title>The Genome Sequence of Kwoniella mangroviensis CBS10435.</title>
        <authorList>
            <consortium name="The Broad Institute Genome Sequencing Platform"/>
            <person name="Cuomo C."/>
            <person name="Litvintseva A."/>
            <person name="Chen Y."/>
            <person name="Heitman J."/>
            <person name="Sun S."/>
            <person name="Springer D."/>
            <person name="Dromer F."/>
            <person name="Young S.K."/>
            <person name="Zeng Q."/>
            <person name="Gargeya S."/>
            <person name="Fitzgerald M."/>
            <person name="Abouelleil A."/>
            <person name="Alvarado L."/>
            <person name="Berlin A.M."/>
            <person name="Chapman S.B."/>
            <person name="Dewar J."/>
            <person name="Goldberg J."/>
            <person name="Griggs A."/>
            <person name="Gujja S."/>
            <person name="Hansen M."/>
            <person name="Howarth C."/>
            <person name="Imamovic A."/>
            <person name="Larimer J."/>
            <person name="McCowan C."/>
            <person name="Murphy C."/>
            <person name="Pearson M."/>
            <person name="Priest M."/>
            <person name="Roberts A."/>
            <person name="Saif S."/>
            <person name="Shea T."/>
            <person name="Sykes S."/>
            <person name="Wortman J."/>
            <person name="Nusbaum C."/>
            <person name="Birren B."/>
        </authorList>
    </citation>
    <scope>NUCLEOTIDE SEQUENCE [LARGE SCALE GENOMIC DNA]</scope>
    <source>
        <strain evidence="5 6">CBS 10435</strain>
    </source>
</reference>
<dbReference type="SMART" id="SM00248">
    <property type="entry name" value="ANK"/>
    <property type="match status" value="2"/>
</dbReference>
<keyword evidence="2 3" id="KW-0040">ANK repeat</keyword>
<evidence type="ECO:0000256" key="3">
    <source>
        <dbReference type="PROSITE-ProRule" id="PRU00023"/>
    </source>
</evidence>
<dbReference type="SUPFAM" id="SSF47027">
    <property type="entry name" value="Acyl-CoA binding protein"/>
    <property type="match status" value="1"/>
</dbReference>
<dbReference type="Gene3D" id="1.20.80.10">
    <property type="match status" value="1"/>
</dbReference>
<dbReference type="Proteomes" id="UP000092583">
    <property type="component" value="Unassembled WGS sequence"/>
</dbReference>
<dbReference type="GO" id="GO:0000062">
    <property type="term" value="F:fatty-acyl-CoA binding"/>
    <property type="evidence" value="ECO:0007669"/>
    <property type="project" value="InterPro"/>
</dbReference>
<sequence length="236" mass="26152">MTDRAASGEKEFNAASTWLSSAPSAAALPNEIKLELYGLFKYINTLAGPTGSRPSIFSPAPRAKYDAWAAQYTKYSSKGDEGKQLAQQRYIEIALQIGWSNNVPNDEEDDVDLENLDDEPIRNKDDNPIGGVKVSVMSGDMDEDDHDTHPLHLAVSENEVPKVESLLKQDKSLVHLRDEFGYTPLHLAADRGHIEMTKLLLRHGADKEAEDEDSQTPLQLAEISGRDEIVELLKPI</sequence>
<dbReference type="STRING" id="1331196.A0A1B9IXL9"/>
<dbReference type="Gene3D" id="1.25.40.20">
    <property type="entry name" value="Ankyrin repeat-containing domain"/>
    <property type="match status" value="2"/>
</dbReference>
<feature type="repeat" description="ANK" evidence="3">
    <location>
        <begin position="180"/>
        <end position="212"/>
    </location>
</feature>
<dbReference type="Pfam" id="PF12796">
    <property type="entry name" value="Ank_2"/>
    <property type="match status" value="1"/>
</dbReference>
<dbReference type="PROSITE" id="PS50297">
    <property type="entry name" value="ANK_REP_REGION"/>
    <property type="match status" value="1"/>
</dbReference>
<evidence type="ECO:0000313" key="6">
    <source>
        <dbReference type="Proteomes" id="UP000092583"/>
    </source>
</evidence>
<evidence type="ECO:0000256" key="1">
    <source>
        <dbReference type="ARBA" id="ARBA00022737"/>
    </source>
</evidence>
<dbReference type="InterPro" id="IPR036770">
    <property type="entry name" value="Ankyrin_rpt-contain_sf"/>
</dbReference>
<dbReference type="InterPro" id="IPR000582">
    <property type="entry name" value="Acyl-CoA-binding_protein"/>
</dbReference>
<evidence type="ECO:0000259" key="4">
    <source>
        <dbReference type="PROSITE" id="PS51228"/>
    </source>
</evidence>